<evidence type="ECO:0000256" key="2">
    <source>
        <dbReference type="ARBA" id="ARBA00004651"/>
    </source>
</evidence>
<dbReference type="Proteomes" id="UP000319771">
    <property type="component" value="Unassembled WGS sequence"/>
</dbReference>
<comment type="cofactor">
    <cofactor evidence="1">
        <name>Zn(2+)</name>
        <dbReference type="ChEBI" id="CHEBI:29105"/>
    </cofactor>
</comment>
<feature type="transmembrane region" description="Helical" evidence="13">
    <location>
        <begin position="6"/>
        <end position="33"/>
    </location>
</feature>
<dbReference type="AlphaFoldDB" id="A0A538UEG2"/>
<dbReference type="EMBL" id="VBPB01000005">
    <property type="protein sequence ID" value="TMQ74247.1"/>
    <property type="molecule type" value="Genomic_DNA"/>
</dbReference>
<protein>
    <submittedName>
        <fullName evidence="14">Site-2 protease family protein</fullName>
    </submittedName>
</protein>
<evidence type="ECO:0000256" key="5">
    <source>
        <dbReference type="ARBA" id="ARBA00022670"/>
    </source>
</evidence>
<evidence type="ECO:0000256" key="13">
    <source>
        <dbReference type="SAM" id="Phobius"/>
    </source>
</evidence>
<evidence type="ECO:0000256" key="4">
    <source>
        <dbReference type="ARBA" id="ARBA00022475"/>
    </source>
</evidence>
<name>A0A538UEG2_UNCEI</name>
<dbReference type="GO" id="GO:0046872">
    <property type="term" value="F:metal ion binding"/>
    <property type="evidence" value="ECO:0007669"/>
    <property type="project" value="UniProtKB-KW"/>
</dbReference>
<evidence type="ECO:0000256" key="12">
    <source>
        <dbReference type="ARBA" id="ARBA00023136"/>
    </source>
</evidence>
<dbReference type="PANTHER" id="PTHR35864">
    <property type="entry name" value="ZINC METALLOPROTEASE MJ0611-RELATED"/>
    <property type="match status" value="1"/>
</dbReference>
<comment type="caution">
    <text evidence="14">The sequence shown here is derived from an EMBL/GenBank/DDBJ whole genome shotgun (WGS) entry which is preliminary data.</text>
</comment>
<dbReference type="GO" id="GO:0006508">
    <property type="term" value="P:proteolysis"/>
    <property type="evidence" value="ECO:0007669"/>
    <property type="project" value="UniProtKB-KW"/>
</dbReference>
<evidence type="ECO:0000313" key="14">
    <source>
        <dbReference type="EMBL" id="TMQ74247.1"/>
    </source>
</evidence>
<keyword evidence="6 13" id="KW-0812">Transmembrane</keyword>
<comment type="similarity">
    <text evidence="3">Belongs to the peptidase M50B family.</text>
</comment>
<keyword evidence="5 14" id="KW-0645">Protease</keyword>
<proteinExistence type="inferred from homology"/>
<keyword evidence="8" id="KW-0378">Hydrolase</keyword>
<organism evidence="14 15">
    <name type="scientific">Eiseniibacteriota bacterium</name>
    <dbReference type="NCBI Taxonomy" id="2212470"/>
    <lineage>
        <taxon>Bacteria</taxon>
        <taxon>Candidatus Eiseniibacteriota</taxon>
    </lineage>
</organism>
<evidence type="ECO:0000256" key="7">
    <source>
        <dbReference type="ARBA" id="ARBA00022723"/>
    </source>
</evidence>
<evidence type="ECO:0000256" key="1">
    <source>
        <dbReference type="ARBA" id="ARBA00001947"/>
    </source>
</evidence>
<dbReference type="GO" id="GO:0008237">
    <property type="term" value="F:metallopeptidase activity"/>
    <property type="evidence" value="ECO:0007669"/>
    <property type="project" value="UniProtKB-KW"/>
</dbReference>
<dbReference type="InterPro" id="IPR052348">
    <property type="entry name" value="Metallopeptidase_M50B"/>
</dbReference>
<keyword evidence="11" id="KW-0482">Metalloprotease</keyword>
<evidence type="ECO:0000313" key="15">
    <source>
        <dbReference type="Proteomes" id="UP000319771"/>
    </source>
</evidence>
<evidence type="ECO:0000256" key="10">
    <source>
        <dbReference type="ARBA" id="ARBA00022989"/>
    </source>
</evidence>
<accession>A0A538UEG2</accession>
<evidence type="ECO:0000256" key="11">
    <source>
        <dbReference type="ARBA" id="ARBA00023049"/>
    </source>
</evidence>
<keyword evidence="4" id="KW-1003">Cell membrane</keyword>
<evidence type="ECO:0000256" key="3">
    <source>
        <dbReference type="ARBA" id="ARBA00007931"/>
    </source>
</evidence>
<evidence type="ECO:0000256" key="8">
    <source>
        <dbReference type="ARBA" id="ARBA00022801"/>
    </source>
</evidence>
<feature type="transmembrane region" description="Helical" evidence="13">
    <location>
        <begin position="166"/>
        <end position="186"/>
    </location>
</feature>
<gene>
    <name evidence="14" type="ORF">E6K81_00475</name>
</gene>
<evidence type="ECO:0000256" key="9">
    <source>
        <dbReference type="ARBA" id="ARBA00022833"/>
    </source>
</evidence>
<feature type="transmembrane region" description="Helical" evidence="13">
    <location>
        <begin position="95"/>
        <end position="114"/>
    </location>
</feature>
<comment type="subcellular location">
    <subcellularLocation>
        <location evidence="2">Cell membrane</location>
        <topology evidence="2">Multi-pass membrane protein</topology>
    </subcellularLocation>
</comment>
<sequence length="218" mass="23568">MSLDPTLFVTFPVFILSIVVHECAHGVMALWNGDPTARERGRLTLNPLKHVDPVGSILLPGVLLFSRAPFLFGWAKPVPIDGSRLRHPANDQVKVALAGPASNVLLALLFAAIARLSPEQGFFAPLRLMGLAGVVWNCALAMFNLLPVPPLDGSWVLMRFLPMRHIIVLQQFRLVGMLVIVGMLSVKVVANTVLYTPLRLAVRACLGLFGVPSAGIAL</sequence>
<dbReference type="InterPro" id="IPR044537">
    <property type="entry name" value="Rip2-like"/>
</dbReference>
<dbReference type="PANTHER" id="PTHR35864:SF1">
    <property type="entry name" value="ZINC METALLOPROTEASE YWHC-RELATED"/>
    <property type="match status" value="1"/>
</dbReference>
<keyword evidence="7" id="KW-0479">Metal-binding</keyword>
<feature type="transmembrane region" description="Helical" evidence="13">
    <location>
        <begin position="126"/>
        <end position="146"/>
    </location>
</feature>
<keyword evidence="9" id="KW-0862">Zinc</keyword>
<feature type="transmembrane region" description="Helical" evidence="13">
    <location>
        <begin position="54"/>
        <end position="75"/>
    </location>
</feature>
<evidence type="ECO:0000256" key="6">
    <source>
        <dbReference type="ARBA" id="ARBA00022692"/>
    </source>
</evidence>
<keyword evidence="10 13" id="KW-1133">Transmembrane helix</keyword>
<reference evidence="14 15" key="1">
    <citation type="journal article" date="2019" name="Nat. Microbiol.">
        <title>Mediterranean grassland soil C-N compound turnover is dependent on rainfall and depth, and is mediated by genomically divergent microorganisms.</title>
        <authorList>
            <person name="Diamond S."/>
            <person name="Andeer P.F."/>
            <person name="Li Z."/>
            <person name="Crits-Christoph A."/>
            <person name="Burstein D."/>
            <person name="Anantharaman K."/>
            <person name="Lane K.R."/>
            <person name="Thomas B.C."/>
            <person name="Pan C."/>
            <person name="Northen T.R."/>
            <person name="Banfield J.F."/>
        </authorList>
    </citation>
    <scope>NUCLEOTIDE SEQUENCE [LARGE SCALE GENOMIC DNA]</scope>
    <source>
        <strain evidence="14">WS_11</strain>
    </source>
</reference>
<dbReference type="CDD" id="cd06158">
    <property type="entry name" value="S2P-M50_like_1"/>
    <property type="match status" value="1"/>
</dbReference>
<keyword evidence="12 13" id="KW-0472">Membrane</keyword>
<dbReference type="GO" id="GO:0005886">
    <property type="term" value="C:plasma membrane"/>
    <property type="evidence" value="ECO:0007669"/>
    <property type="project" value="UniProtKB-SubCell"/>
</dbReference>